<dbReference type="CDD" id="cd00117">
    <property type="entry name" value="TFP"/>
    <property type="match status" value="1"/>
</dbReference>
<protein>
    <submittedName>
        <fullName evidence="13">Ly-6/neurotoxin-like protein 1</fullName>
    </submittedName>
</protein>
<dbReference type="GO" id="GO:0005886">
    <property type="term" value="C:plasma membrane"/>
    <property type="evidence" value="ECO:0007669"/>
    <property type="project" value="UniProtKB-SubCell"/>
</dbReference>
<keyword evidence="5" id="KW-0472">Membrane</keyword>
<dbReference type="GO" id="GO:0098552">
    <property type="term" value="C:side of membrane"/>
    <property type="evidence" value="ECO:0007669"/>
    <property type="project" value="UniProtKB-KW"/>
</dbReference>
<keyword evidence="12" id="KW-1185">Reference proteome</keyword>
<accession>A0A6J2WIV0</accession>
<evidence type="ECO:0000313" key="13">
    <source>
        <dbReference type="RefSeq" id="XP_030644294.1"/>
    </source>
</evidence>
<sequence length="126" mass="12751">MNKFLLAAVVVVASLLAAEALTCKKCTVGVLGRCIIGSTETCTGNDNNCYTGKAEFNITGALSFYSQGCIASSSCNGTSGTVLGVGYTVTRTCCNTDQCNGASSIQLPVTAALGAALLASVWGSYL</sequence>
<feature type="chain" id="PRO_5027023518" evidence="10">
    <location>
        <begin position="21"/>
        <end position="126"/>
    </location>
</feature>
<dbReference type="AlphaFoldDB" id="A0A6J2WIV0"/>
<dbReference type="InterPro" id="IPR046354">
    <property type="entry name" value="SPACA4/Bouncer"/>
</dbReference>
<dbReference type="RefSeq" id="XP_030644294.1">
    <property type="nucleotide sequence ID" value="XM_030788434.1"/>
</dbReference>
<evidence type="ECO:0000256" key="5">
    <source>
        <dbReference type="ARBA" id="ARBA00023136"/>
    </source>
</evidence>
<name>A0A6J2WIV0_CHACN</name>
<gene>
    <name evidence="13" type="primary">LOC115824677</name>
</gene>
<evidence type="ECO:0000256" key="9">
    <source>
        <dbReference type="ARBA" id="ARBA00029446"/>
    </source>
</evidence>
<dbReference type="PANTHER" id="PTHR47613">
    <property type="entry name" value="SPERM ACROSOME MEMBRANE-ASSOCIATED PROTEIN 4"/>
    <property type="match status" value="1"/>
</dbReference>
<evidence type="ECO:0000256" key="10">
    <source>
        <dbReference type="SAM" id="SignalP"/>
    </source>
</evidence>
<feature type="domain" description="UPAR/Ly6" evidence="11">
    <location>
        <begin position="20"/>
        <end position="101"/>
    </location>
</feature>
<dbReference type="GeneID" id="115824677"/>
<organism evidence="12 13">
    <name type="scientific">Chanos chanos</name>
    <name type="common">Milkfish</name>
    <name type="synonym">Mugil chanos</name>
    <dbReference type="NCBI Taxonomy" id="29144"/>
    <lineage>
        <taxon>Eukaryota</taxon>
        <taxon>Metazoa</taxon>
        <taxon>Chordata</taxon>
        <taxon>Craniata</taxon>
        <taxon>Vertebrata</taxon>
        <taxon>Euteleostomi</taxon>
        <taxon>Actinopterygii</taxon>
        <taxon>Neopterygii</taxon>
        <taxon>Teleostei</taxon>
        <taxon>Ostariophysi</taxon>
        <taxon>Gonorynchiformes</taxon>
        <taxon>Chanidae</taxon>
        <taxon>Chanos</taxon>
    </lineage>
</organism>
<dbReference type="Proteomes" id="UP000504632">
    <property type="component" value="Chromosome 12"/>
</dbReference>
<comment type="subcellular location">
    <subcellularLocation>
        <location evidence="1">Cell membrane</location>
        <topology evidence="1">Lipid-anchor</topology>
        <topology evidence="1">GPI-anchor</topology>
    </subcellularLocation>
</comment>
<dbReference type="InParanoid" id="A0A6J2WIV0"/>
<proteinExistence type="inferred from homology"/>
<keyword evidence="4 10" id="KW-0732">Signal</keyword>
<evidence type="ECO:0000259" key="11">
    <source>
        <dbReference type="Pfam" id="PF00021"/>
    </source>
</evidence>
<keyword evidence="3" id="KW-0336">GPI-anchor</keyword>
<keyword evidence="2" id="KW-1003">Cell membrane</keyword>
<evidence type="ECO:0000256" key="7">
    <source>
        <dbReference type="ARBA" id="ARBA00023180"/>
    </source>
</evidence>
<evidence type="ECO:0000256" key="1">
    <source>
        <dbReference type="ARBA" id="ARBA00004609"/>
    </source>
</evidence>
<keyword evidence="8" id="KW-0449">Lipoprotein</keyword>
<dbReference type="InterPro" id="IPR016054">
    <property type="entry name" value="LY6_UPA_recep-like"/>
</dbReference>
<feature type="signal peptide" evidence="10">
    <location>
        <begin position="1"/>
        <end position="20"/>
    </location>
</feature>
<keyword evidence="6" id="KW-1015">Disulfide bond</keyword>
<dbReference type="GO" id="GO:0035036">
    <property type="term" value="P:sperm-egg recognition"/>
    <property type="evidence" value="ECO:0007669"/>
    <property type="project" value="TreeGrafter"/>
</dbReference>
<evidence type="ECO:0000256" key="3">
    <source>
        <dbReference type="ARBA" id="ARBA00022622"/>
    </source>
</evidence>
<dbReference type="OrthoDB" id="8835233at2759"/>
<evidence type="ECO:0000256" key="4">
    <source>
        <dbReference type="ARBA" id="ARBA00022729"/>
    </source>
</evidence>
<comment type="similarity">
    <text evidence="9">Belongs to the SPACA4/bouncer family.</text>
</comment>
<dbReference type="Gene3D" id="2.10.60.10">
    <property type="entry name" value="CD59"/>
    <property type="match status" value="1"/>
</dbReference>
<reference evidence="13" key="1">
    <citation type="submission" date="2025-08" db="UniProtKB">
        <authorList>
            <consortium name="RefSeq"/>
        </authorList>
    </citation>
    <scope>IDENTIFICATION</scope>
</reference>
<evidence type="ECO:0000256" key="8">
    <source>
        <dbReference type="ARBA" id="ARBA00023288"/>
    </source>
</evidence>
<evidence type="ECO:0000256" key="2">
    <source>
        <dbReference type="ARBA" id="ARBA00022475"/>
    </source>
</evidence>
<dbReference type="SUPFAM" id="SSF57302">
    <property type="entry name" value="Snake toxin-like"/>
    <property type="match status" value="1"/>
</dbReference>
<dbReference type="PANTHER" id="PTHR47613:SF1">
    <property type="entry name" value="SPERM ACROSOME MEMBRANE-ASSOCIATED PROTEIN 4"/>
    <property type="match status" value="1"/>
</dbReference>
<keyword evidence="7" id="KW-0325">Glycoprotein</keyword>
<dbReference type="Pfam" id="PF00021">
    <property type="entry name" value="UPAR_LY6"/>
    <property type="match status" value="1"/>
</dbReference>
<evidence type="ECO:0000313" key="12">
    <source>
        <dbReference type="Proteomes" id="UP000504632"/>
    </source>
</evidence>
<dbReference type="InterPro" id="IPR045860">
    <property type="entry name" value="Snake_toxin-like_sf"/>
</dbReference>
<evidence type="ECO:0000256" key="6">
    <source>
        <dbReference type="ARBA" id="ARBA00023157"/>
    </source>
</evidence>